<dbReference type="Pfam" id="PF13621">
    <property type="entry name" value="Cupin_8"/>
    <property type="match status" value="1"/>
</dbReference>
<dbReference type="PANTHER" id="PTHR12480:SF6">
    <property type="entry name" value="2-OXOGLUTARATE AND IRON-DEPENDENT OXYGENASE JMJD4"/>
    <property type="match status" value="1"/>
</dbReference>
<protein>
    <recommendedName>
        <fullName evidence="2">JmjC domain-containing protein</fullName>
    </recommendedName>
</protein>
<dbReference type="PANTHER" id="PTHR12480">
    <property type="entry name" value="ARGININE DEMETHYLASE AND LYSYL-HYDROXYLASE JMJD"/>
    <property type="match status" value="1"/>
</dbReference>
<dbReference type="AlphaFoldDB" id="A0ABD3Q3U4"/>
<dbReference type="InterPro" id="IPR050910">
    <property type="entry name" value="JMJD6_ArgDemeth/LysHydrox"/>
</dbReference>
<evidence type="ECO:0000259" key="2">
    <source>
        <dbReference type="PROSITE" id="PS51184"/>
    </source>
</evidence>
<accession>A0ABD3Q3U4</accession>
<evidence type="ECO:0000313" key="3">
    <source>
        <dbReference type="EMBL" id="KAL3794599.1"/>
    </source>
</evidence>
<keyword evidence="4" id="KW-1185">Reference proteome</keyword>
<dbReference type="EMBL" id="JALLPJ020000348">
    <property type="protein sequence ID" value="KAL3794599.1"/>
    <property type="molecule type" value="Genomic_DNA"/>
</dbReference>
<feature type="domain" description="JmjC" evidence="2">
    <location>
        <begin position="258"/>
        <end position="393"/>
    </location>
</feature>
<reference evidence="3 4" key="1">
    <citation type="submission" date="2024-10" db="EMBL/GenBank/DDBJ databases">
        <title>Updated reference genomes for cyclostephanoid diatoms.</title>
        <authorList>
            <person name="Roberts W.R."/>
            <person name="Alverson A.J."/>
        </authorList>
    </citation>
    <scope>NUCLEOTIDE SEQUENCE [LARGE SCALE GENOMIC DNA]</scope>
    <source>
        <strain evidence="3 4">AJA010-31</strain>
    </source>
</reference>
<dbReference type="SUPFAM" id="SSF51197">
    <property type="entry name" value="Clavaminate synthase-like"/>
    <property type="match status" value="1"/>
</dbReference>
<proteinExistence type="predicted"/>
<evidence type="ECO:0000256" key="1">
    <source>
        <dbReference type="SAM" id="MobiDB-lite"/>
    </source>
</evidence>
<dbReference type="InterPro" id="IPR003347">
    <property type="entry name" value="JmjC_dom"/>
</dbReference>
<evidence type="ECO:0000313" key="4">
    <source>
        <dbReference type="Proteomes" id="UP001530400"/>
    </source>
</evidence>
<dbReference type="Proteomes" id="UP001530400">
    <property type="component" value="Unassembled WGS sequence"/>
</dbReference>
<comment type="caution">
    <text evidence="3">The sequence shown here is derived from an EMBL/GenBank/DDBJ whole genome shotgun (WGS) entry which is preliminary data.</text>
</comment>
<sequence length="529" mass="60299">MDDSLCTDNNTEQANDTSVSTQTTELRKALKDCSNGIERLRKAQDDGIVSSFANDGAVHPLIHRAVAAADAHRELRQNGINDLRRRLVISSEERSFPIDVLHMSSSNAFLLDGGEVTIQTYEFKQRYCARNVPCIIRGLDMTNFAHVSSQWRSEDNAINVDWFRNCLGGDTKVPVRVDATNDQNGNQDDGLDADGRATECETVEMKLCEWIEYCKQTNQSTLVYPCEYKGLTSIGYLKDWHLLQFLKSKQQQQQRYNSQPQSINDLYSVPSIFERDLLNNFLTKYTGGDYKFVYWGPAQSRTNLHSDVLHSFSWSYNVVGKKRWTLYVPSIKNGRESQCLETFELIQETGDTIFVPAMWKHEVVNLVETLSINHNWITAANIDCTYQCLLTEISSIEKEIRDWGVLSNDDCETRENMLRGCVGLDVTMLVMMALCELIDLLNEFLRVEETSRSETADINNGYLMDRLYSTFSLYNLLNSIVLNEAEDANTMKRLAATLQSEEMANDVKSYSEFCIGICRTLAMHANIKE</sequence>
<dbReference type="Gene3D" id="2.60.120.650">
    <property type="entry name" value="Cupin"/>
    <property type="match status" value="1"/>
</dbReference>
<dbReference type="InterPro" id="IPR041667">
    <property type="entry name" value="Cupin_8"/>
</dbReference>
<dbReference type="PROSITE" id="PS51184">
    <property type="entry name" value="JMJC"/>
    <property type="match status" value="1"/>
</dbReference>
<organism evidence="3 4">
    <name type="scientific">Cyclotella atomus</name>
    <dbReference type="NCBI Taxonomy" id="382360"/>
    <lineage>
        <taxon>Eukaryota</taxon>
        <taxon>Sar</taxon>
        <taxon>Stramenopiles</taxon>
        <taxon>Ochrophyta</taxon>
        <taxon>Bacillariophyta</taxon>
        <taxon>Coscinodiscophyceae</taxon>
        <taxon>Thalassiosirophycidae</taxon>
        <taxon>Stephanodiscales</taxon>
        <taxon>Stephanodiscaceae</taxon>
        <taxon>Cyclotella</taxon>
    </lineage>
</organism>
<name>A0ABD3Q3U4_9STRA</name>
<feature type="region of interest" description="Disordered" evidence="1">
    <location>
        <begin position="1"/>
        <end position="23"/>
    </location>
</feature>
<dbReference type="SMART" id="SM00558">
    <property type="entry name" value="JmjC"/>
    <property type="match status" value="1"/>
</dbReference>
<gene>
    <name evidence="3" type="ORF">ACHAWO_008328</name>
</gene>